<dbReference type="InterPro" id="IPR045314">
    <property type="entry name" value="bZIP_plant_GBF1"/>
</dbReference>
<evidence type="ECO:0000313" key="9">
    <source>
        <dbReference type="Proteomes" id="UP001324115"/>
    </source>
</evidence>
<evidence type="ECO:0000256" key="1">
    <source>
        <dbReference type="ARBA" id="ARBA00004123"/>
    </source>
</evidence>
<dbReference type="GO" id="GO:0000976">
    <property type="term" value="F:transcription cis-regulatory region binding"/>
    <property type="evidence" value="ECO:0007669"/>
    <property type="project" value="TreeGrafter"/>
</dbReference>
<evidence type="ECO:0000256" key="5">
    <source>
        <dbReference type="ARBA" id="ARBA00023242"/>
    </source>
</evidence>
<dbReference type="AlphaFoldDB" id="A0AAN7DWG0"/>
<dbReference type="InterPro" id="IPR004827">
    <property type="entry name" value="bZIP"/>
</dbReference>
<gene>
    <name evidence="8" type="ORF">RGQ29_032421</name>
</gene>
<reference evidence="8 9" key="1">
    <citation type="journal article" date="2023" name="G3 (Bethesda)">
        <title>A haplotype-resolved chromosome-scale genome for Quercus rubra L. provides insights into the genetics of adaptive traits for red oak species.</title>
        <authorList>
            <person name="Kapoor B."/>
            <person name="Jenkins J."/>
            <person name="Schmutz J."/>
            <person name="Zhebentyayeva T."/>
            <person name="Kuelheim C."/>
            <person name="Coggeshall M."/>
            <person name="Heim C."/>
            <person name="Lasky J.R."/>
            <person name="Leites L."/>
            <person name="Islam-Faridi N."/>
            <person name="Romero-Severson J."/>
            <person name="DeLeo V.L."/>
            <person name="Lucas S.M."/>
            <person name="Lazic D."/>
            <person name="Gailing O."/>
            <person name="Carlson J."/>
            <person name="Staton M."/>
        </authorList>
    </citation>
    <scope>NUCLEOTIDE SEQUENCE [LARGE SCALE GENOMIC DNA]</scope>
    <source>
        <strain evidence="8">Pseudo-F2</strain>
    </source>
</reference>
<keyword evidence="5" id="KW-0539">Nucleus</keyword>
<comment type="subcellular location">
    <subcellularLocation>
        <location evidence="1">Nucleus</location>
    </subcellularLocation>
</comment>
<evidence type="ECO:0000313" key="8">
    <source>
        <dbReference type="EMBL" id="KAK4551288.1"/>
    </source>
</evidence>
<dbReference type="Gene3D" id="1.20.5.170">
    <property type="match status" value="1"/>
</dbReference>
<dbReference type="SMART" id="SM00338">
    <property type="entry name" value="BRLZ"/>
    <property type="match status" value="1"/>
</dbReference>
<evidence type="ECO:0000256" key="6">
    <source>
        <dbReference type="SAM" id="MobiDB-lite"/>
    </source>
</evidence>
<comment type="caution">
    <text evidence="8">The sequence shown here is derived from an EMBL/GenBank/DDBJ whole genome shotgun (WGS) entry which is preliminary data.</text>
</comment>
<dbReference type="CDD" id="cd14702">
    <property type="entry name" value="bZIP_plant_GBF1"/>
    <property type="match status" value="1"/>
</dbReference>
<dbReference type="FunFam" id="1.20.5.170:FF:000020">
    <property type="entry name" value="BZIP transcription factor"/>
    <property type="match status" value="1"/>
</dbReference>
<keyword evidence="2" id="KW-0805">Transcription regulation</keyword>
<dbReference type="GO" id="GO:0046982">
    <property type="term" value="F:protein heterodimerization activity"/>
    <property type="evidence" value="ECO:0007669"/>
    <property type="project" value="UniProtKB-ARBA"/>
</dbReference>
<accession>A0AAN7DWG0</accession>
<dbReference type="InterPro" id="IPR046347">
    <property type="entry name" value="bZIP_sf"/>
</dbReference>
<protein>
    <recommendedName>
        <fullName evidence="7">BZIP domain-containing protein</fullName>
    </recommendedName>
</protein>
<feature type="region of interest" description="Disordered" evidence="6">
    <location>
        <begin position="1"/>
        <end position="48"/>
    </location>
</feature>
<feature type="domain" description="BZIP" evidence="7">
    <location>
        <begin position="23"/>
        <end position="86"/>
    </location>
</feature>
<proteinExistence type="predicted"/>
<dbReference type="PANTHER" id="PTHR45764:SF34">
    <property type="entry name" value="BZIP TRANSCRIPTION FACTOR 53"/>
    <property type="match status" value="1"/>
</dbReference>
<keyword evidence="9" id="KW-1185">Reference proteome</keyword>
<dbReference type="GO" id="GO:0045893">
    <property type="term" value="P:positive regulation of DNA-templated transcription"/>
    <property type="evidence" value="ECO:0007669"/>
    <property type="project" value="TreeGrafter"/>
</dbReference>
<dbReference type="Proteomes" id="UP001324115">
    <property type="component" value="Unassembled WGS sequence"/>
</dbReference>
<keyword evidence="4" id="KW-0804">Transcription</keyword>
<name>A0AAN7DWG0_QUERU</name>
<keyword evidence="3" id="KW-0238">DNA-binding</keyword>
<dbReference type="EMBL" id="JAXUIC010000083">
    <property type="protein sequence ID" value="KAK4551288.1"/>
    <property type="molecule type" value="Genomic_DNA"/>
</dbReference>
<evidence type="ECO:0000256" key="3">
    <source>
        <dbReference type="ARBA" id="ARBA00023125"/>
    </source>
</evidence>
<dbReference type="PROSITE" id="PS50217">
    <property type="entry name" value="BZIP"/>
    <property type="match status" value="1"/>
</dbReference>
<evidence type="ECO:0000256" key="4">
    <source>
        <dbReference type="ARBA" id="ARBA00023163"/>
    </source>
</evidence>
<evidence type="ECO:0000259" key="7">
    <source>
        <dbReference type="PROSITE" id="PS50217"/>
    </source>
</evidence>
<organism evidence="8 9">
    <name type="scientific">Quercus rubra</name>
    <name type="common">Northern red oak</name>
    <name type="synonym">Quercus borealis</name>
    <dbReference type="NCBI Taxonomy" id="3512"/>
    <lineage>
        <taxon>Eukaryota</taxon>
        <taxon>Viridiplantae</taxon>
        <taxon>Streptophyta</taxon>
        <taxon>Embryophyta</taxon>
        <taxon>Tracheophyta</taxon>
        <taxon>Spermatophyta</taxon>
        <taxon>Magnoliopsida</taxon>
        <taxon>eudicotyledons</taxon>
        <taxon>Gunneridae</taxon>
        <taxon>Pentapetalae</taxon>
        <taxon>rosids</taxon>
        <taxon>fabids</taxon>
        <taxon>Fagales</taxon>
        <taxon>Fagaceae</taxon>
        <taxon>Quercus</taxon>
    </lineage>
</organism>
<dbReference type="PANTHER" id="PTHR45764">
    <property type="entry name" value="BZIP TRANSCRIPTION FACTOR 44"/>
    <property type="match status" value="1"/>
</dbReference>
<dbReference type="SUPFAM" id="SSF57959">
    <property type="entry name" value="Leucine zipper domain"/>
    <property type="match status" value="1"/>
</dbReference>
<dbReference type="GO" id="GO:0005634">
    <property type="term" value="C:nucleus"/>
    <property type="evidence" value="ECO:0007669"/>
    <property type="project" value="UniProtKB-SubCell"/>
</dbReference>
<dbReference type="GO" id="GO:0003700">
    <property type="term" value="F:DNA-binding transcription factor activity"/>
    <property type="evidence" value="ECO:0007669"/>
    <property type="project" value="InterPro"/>
</dbReference>
<sequence length="144" mass="16396">MASIQRPASSGSGSGSGSDVAIDERKRKRMMSNRESARRSRMRKQKQLEDLTDEVTRVQLSNRDLVQKINAKEQNYGAIESANNVLRAQHAELADRLRSLNSVLQMIEEMNGFSMDIPEIPDSMMNPWQLDRPFQPIMADMFLP</sequence>
<evidence type="ECO:0000256" key="2">
    <source>
        <dbReference type="ARBA" id="ARBA00023015"/>
    </source>
</evidence>
<dbReference type="PROSITE" id="PS00036">
    <property type="entry name" value="BZIP_BASIC"/>
    <property type="match status" value="1"/>
</dbReference>
<dbReference type="Pfam" id="PF00170">
    <property type="entry name" value="bZIP_1"/>
    <property type="match status" value="1"/>
</dbReference>